<dbReference type="InterPro" id="IPR001594">
    <property type="entry name" value="Palmitoyltrfase_DHHC"/>
</dbReference>
<feature type="domain" description="Palmitoyltransferase DHHC" evidence="9">
    <location>
        <begin position="417"/>
        <end position="553"/>
    </location>
</feature>
<dbReference type="PANTHER" id="PTHR24161">
    <property type="entry name" value="ANK_REP_REGION DOMAIN-CONTAINING PROTEIN-RELATED"/>
    <property type="match status" value="1"/>
</dbReference>
<feature type="transmembrane region" description="Helical" evidence="8">
    <location>
        <begin position="465"/>
        <end position="488"/>
    </location>
</feature>
<evidence type="ECO:0000256" key="2">
    <source>
        <dbReference type="ARBA" id="ARBA00022692"/>
    </source>
</evidence>
<keyword evidence="4 8" id="KW-1133">Transmembrane helix</keyword>
<dbReference type="PANTHER" id="PTHR24161:SF85">
    <property type="entry name" value="PALMITOYLTRANSFERASE HIP14"/>
    <property type="match status" value="1"/>
</dbReference>
<dbReference type="PROSITE" id="PS50297">
    <property type="entry name" value="ANK_REP_REGION"/>
    <property type="match status" value="2"/>
</dbReference>
<reference evidence="10" key="1">
    <citation type="submission" date="2018-04" db="EMBL/GenBank/DDBJ databases">
        <title>Transcriptome assembly of Sipha flava.</title>
        <authorList>
            <person name="Scully E.D."/>
            <person name="Geib S.M."/>
            <person name="Palmer N.A."/>
            <person name="Koch K."/>
            <person name="Bradshaw J."/>
            <person name="Heng-Moss T."/>
            <person name="Sarath G."/>
        </authorList>
    </citation>
    <scope>NUCLEOTIDE SEQUENCE</scope>
</reference>
<gene>
    <name evidence="10" type="primary">Zdhhc17</name>
    <name evidence="12" type="synonym">LOC112688456</name>
    <name evidence="10" type="ORF">g.34047</name>
</gene>
<keyword evidence="8 10" id="KW-0808">Transferase</keyword>
<feature type="transmembrane region" description="Helical" evidence="8">
    <location>
        <begin position="352"/>
        <end position="383"/>
    </location>
</feature>
<dbReference type="PROSITE" id="PS50216">
    <property type="entry name" value="DHHC"/>
    <property type="match status" value="1"/>
</dbReference>
<dbReference type="Proteomes" id="UP000694846">
    <property type="component" value="Unplaced"/>
</dbReference>
<feature type="repeat" description="ANK" evidence="7">
    <location>
        <begin position="115"/>
        <end position="147"/>
    </location>
</feature>
<proteinExistence type="inferred from homology"/>
<keyword evidence="8" id="KW-0012">Acyltransferase</keyword>
<keyword evidence="3" id="KW-0677">Repeat</keyword>
<evidence type="ECO:0000256" key="3">
    <source>
        <dbReference type="ARBA" id="ARBA00022737"/>
    </source>
</evidence>
<comment type="subcellular location">
    <subcellularLocation>
        <location evidence="1">Membrane</location>
        <topology evidence="1">Multi-pass membrane protein</topology>
    </subcellularLocation>
</comment>
<evidence type="ECO:0000313" key="10">
    <source>
        <dbReference type="EMBL" id="MBY82881.1"/>
    </source>
</evidence>
<name>A0A2S2QYN3_9HEMI</name>
<dbReference type="PROSITE" id="PS50088">
    <property type="entry name" value="ANK_REPEAT"/>
    <property type="match status" value="3"/>
</dbReference>
<dbReference type="Pfam" id="PF12796">
    <property type="entry name" value="Ank_2"/>
    <property type="match status" value="2"/>
</dbReference>
<dbReference type="SUPFAM" id="SSF48403">
    <property type="entry name" value="Ankyrin repeat"/>
    <property type="match status" value="1"/>
</dbReference>
<dbReference type="Pfam" id="PF01529">
    <property type="entry name" value="DHHC"/>
    <property type="match status" value="1"/>
</dbReference>
<keyword evidence="5 7" id="KW-0040">ANK repeat</keyword>
<feature type="transmembrane region" description="Helical" evidence="8">
    <location>
        <begin position="527"/>
        <end position="546"/>
    </location>
</feature>
<feature type="repeat" description="ANK" evidence="7">
    <location>
        <begin position="148"/>
        <end position="180"/>
    </location>
</feature>
<dbReference type="InterPro" id="IPR036770">
    <property type="entry name" value="Ankyrin_rpt-contain_sf"/>
</dbReference>
<comment type="similarity">
    <text evidence="8">Belongs to the DHHC palmitoyltransferase family.</text>
</comment>
<protein>
    <recommendedName>
        <fullName evidence="8">Palmitoyltransferase</fullName>
        <ecNumber evidence="8">2.3.1.225</ecNumber>
    </recommendedName>
</protein>
<dbReference type="SMART" id="SM00248">
    <property type="entry name" value="ANK"/>
    <property type="match status" value="5"/>
</dbReference>
<feature type="transmembrane region" description="Helical" evidence="8">
    <location>
        <begin position="291"/>
        <end position="308"/>
    </location>
</feature>
<evidence type="ECO:0000256" key="7">
    <source>
        <dbReference type="PROSITE-ProRule" id="PRU00023"/>
    </source>
</evidence>
<reference evidence="12" key="2">
    <citation type="submission" date="2025-04" db="UniProtKB">
        <authorList>
            <consortium name="RefSeq"/>
        </authorList>
    </citation>
    <scope>IDENTIFICATION</scope>
    <source>
        <tissue evidence="12">Whole body</tissue>
    </source>
</reference>
<evidence type="ECO:0000313" key="12">
    <source>
        <dbReference type="RefSeq" id="XP_025417423.1"/>
    </source>
</evidence>
<keyword evidence="11" id="KW-1185">Reference proteome</keyword>
<feature type="transmembrane region" description="Helical" evidence="8">
    <location>
        <begin position="314"/>
        <end position="331"/>
    </location>
</feature>
<dbReference type="RefSeq" id="XP_025417423.1">
    <property type="nucleotide sequence ID" value="XM_025561638.1"/>
</dbReference>
<feature type="repeat" description="ANK" evidence="7">
    <location>
        <begin position="216"/>
        <end position="248"/>
    </location>
</feature>
<dbReference type="EMBL" id="GGMS01013678">
    <property type="protein sequence ID" value="MBY82881.1"/>
    <property type="molecule type" value="Transcribed_RNA"/>
</dbReference>
<dbReference type="AlphaFoldDB" id="A0A2S2QYN3"/>
<sequence>MHSSCGHFSLIQDGCGAISSAKTTVDTVPLFTKKPPNTRKPNISDEEAKNFDIVKATQHGLLNRCIEIIESGYDVNTPDPQNIYLLHWAAINNKLDLIKYYISKGAIVDAVGGDLRATPLHWATRQGHLSAVVLLMNKGADPCFYDIEGRTCLHIAAHFGFTAIAAYLIARGVDVDLRDKNGMTALMWSSFKSLGLDPTKLLITLGASMSIQDDVHRNTPLHWALISRNPTAISILVMKGSPLTIRNSIGCTALNLINESRTEVWIGLNTLEIVDNKIKPKNFLLKFNEQTISIIFVAVTFYVIGFILDSHMIYIAKLCCLIIGYLIMYKLNRTYRAVSKTLPVSVYFSTKFWMYITWIFWILPVVSFWCSVGFFVTTSLLWYNFMYSWKGNPGYVPNTKNDQYAAIIELAESYEFSSDVFCTTCLVKKPIRSKHCSICNRCVAKFDHHCPWVNNCIGASNHRHFVGYLITLLMACGFIIYGSIRFLSMTYQFNEQTNNYNVFNVIWQVLILDSWVSWIMINAILHSLWVSVLLGCQIYQIIWLGMTTNERINAARYEHFIPHGKGYESPYNRGKCQNLLDFIQCHCFHIRYLNEKVWFNYCDFHYFTEKELNLFVKPDLEYV</sequence>
<comment type="catalytic activity">
    <reaction evidence="8">
        <text>L-cysteinyl-[protein] + hexadecanoyl-CoA = S-hexadecanoyl-L-cysteinyl-[protein] + CoA</text>
        <dbReference type="Rhea" id="RHEA:36683"/>
        <dbReference type="Rhea" id="RHEA-COMP:10131"/>
        <dbReference type="Rhea" id="RHEA-COMP:11032"/>
        <dbReference type="ChEBI" id="CHEBI:29950"/>
        <dbReference type="ChEBI" id="CHEBI:57287"/>
        <dbReference type="ChEBI" id="CHEBI:57379"/>
        <dbReference type="ChEBI" id="CHEBI:74151"/>
        <dbReference type="EC" id="2.3.1.225"/>
    </reaction>
</comment>
<dbReference type="OrthoDB" id="6781668at2759"/>
<dbReference type="GO" id="GO:0016020">
    <property type="term" value="C:membrane"/>
    <property type="evidence" value="ECO:0007669"/>
    <property type="project" value="UniProtKB-SubCell"/>
</dbReference>
<evidence type="ECO:0000256" key="8">
    <source>
        <dbReference type="RuleBase" id="RU079119"/>
    </source>
</evidence>
<keyword evidence="2 8" id="KW-0812">Transmembrane</keyword>
<dbReference type="GO" id="GO:0019706">
    <property type="term" value="F:protein-cysteine S-palmitoyltransferase activity"/>
    <property type="evidence" value="ECO:0007669"/>
    <property type="project" value="UniProtKB-EC"/>
</dbReference>
<evidence type="ECO:0000313" key="11">
    <source>
        <dbReference type="Proteomes" id="UP000694846"/>
    </source>
</evidence>
<organism evidence="10">
    <name type="scientific">Sipha flava</name>
    <name type="common">yellow sugarcane aphid</name>
    <dbReference type="NCBI Taxonomy" id="143950"/>
    <lineage>
        <taxon>Eukaryota</taxon>
        <taxon>Metazoa</taxon>
        <taxon>Ecdysozoa</taxon>
        <taxon>Arthropoda</taxon>
        <taxon>Hexapoda</taxon>
        <taxon>Insecta</taxon>
        <taxon>Pterygota</taxon>
        <taxon>Neoptera</taxon>
        <taxon>Paraneoptera</taxon>
        <taxon>Hemiptera</taxon>
        <taxon>Sternorrhyncha</taxon>
        <taxon>Aphidomorpha</taxon>
        <taxon>Aphidoidea</taxon>
        <taxon>Aphididae</taxon>
        <taxon>Sipha</taxon>
    </lineage>
</organism>
<accession>A0A2S2QYN3</accession>
<evidence type="ECO:0000256" key="1">
    <source>
        <dbReference type="ARBA" id="ARBA00004141"/>
    </source>
</evidence>
<dbReference type="InterPro" id="IPR002110">
    <property type="entry name" value="Ankyrin_rpt"/>
</dbReference>
<dbReference type="Gene3D" id="1.25.40.20">
    <property type="entry name" value="Ankyrin repeat-containing domain"/>
    <property type="match status" value="1"/>
</dbReference>
<evidence type="ECO:0000256" key="6">
    <source>
        <dbReference type="ARBA" id="ARBA00023136"/>
    </source>
</evidence>
<dbReference type="EC" id="2.3.1.225" evidence="8"/>
<comment type="domain">
    <text evidence="8">The DHHC domain is required for palmitoyltransferase activity.</text>
</comment>
<evidence type="ECO:0000256" key="5">
    <source>
        <dbReference type="ARBA" id="ARBA00023043"/>
    </source>
</evidence>
<keyword evidence="6 8" id="KW-0472">Membrane</keyword>
<evidence type="ECO:0000256" key="4">
    <source>
        <dbReference type="ARBA" id="ARBA00022989"/>
    </source>
</evidence>
<feature type="transmembrane region" description="Helical" evidence="8">
    <location>
        <begin position="500"/>
        <end position="521"/>
    </location>
</feature>
<evidence type="ECO:0000259" key="9">
    <source>
        <dbReference type="Pfam" id="PF01529"/>
    </source>
</evidence>